<dbReference type="Proteomes" id="UP000291343">
    <property type="component" value="Unassembled WGS sequence"/>
</dbReference>
<comment type="similarity">
    <text evidence="1">Belongs to the P-Pant transferase superfamily. AcpS family.</text>
</comment>
<dbReference type="EC" id="2.7.8.7" evidence="2"/>
<reference evidence="10 11" key="1">
    <citation type="journal article" date="2017" name="Gigascience">
        <title>Genome sequence of the small brown planthopper, Laodelphax striatellus.</title>
        <authorList>
            <person name="Zhu J."/>
            <person name="Jiang F."/>
            <person name="Wang X."/>
            <person name="Yang P."/>
            <person name="Bao Y."/>
            <person name="Zhao W."/>
            <person name="Wang W."/>
            <person name="Lu H."/>
            <person name="Wang Q."/>
            <person name="Cui N."/>
            <person name="Li J."/>
            <person name="Chen X."/>
            <person name="Luo L."/>
            <person name="Yu J."/>
            <person name="Kang L."/>
            <person name="Cui F."/>
        </authorList>
    </citation>
    <scope>NUCLEOTIDE SEQUENCE [LARGE SCALE GENOMIC DNA]</scope>
    <source>
        <strain evidence="10">Lst14</strain>
    </source>
</reference>
<dbReference type="InterPro" id="IPR008278">
    <property type="entry name" value="4-PPantetheinyl_Trfase_dom"/>
</dbReference>
<proteinExistence type="inferred from homology"/>
<dbReference type="InterPro" id="IPR037143">
    <property type="entry name" value="4-PPantetheinyl_Trfase_dom_sf"/>
</dbReference>
<organism evidence="10 11">
    <name type="scientific">Laodelphax striatellus</name>
    <name type="common">Small brown planthopper</name>
    <name type="synonym">Delphax striatella</name>
    <dbReference type="NCBI Taxonomy" id="195883"/>
    <lineage>
        <taxon>Eukaryota</taxon>
        <taxon>Metazoa</taxon>
        <taxon>Ecdysozoa</taxon>
        <taxon>Arthropoda</taxon>
        <taxon>Hexapoda</taxon>
        <taxon>Insecta</taxon>
        <taxon>Pterygota</taxon>
        <taxon>Neoptera</taxon>
        <taxon>Paraneoptera</taxon>
        <taxon>Hemiptera</taxon>
        <taxon>Auchenorrhyncha</taxon>
        <taxon>Fulgoroidea</taxon>
        <taxon>Delphacidae</taxon>
        <taxon>Criomorphinae</taxon>
        <taxon>Laodelphax</taxon>
    </lineage>
</organism>
<dbReference type="GO" id="GO:0008897">
    <property type="term" value="F:holo-[acyl-carrier-protein] synthase activity"/>
    <property type="evidence" value="ECO:0007669"/>
    <property type="project" value="UniProtKB-EC"/>
</dbReference>
<accession>A0A482XEF2</accession>
<evidence type="ECO:0000256" key="3">
    <source>
        <dbReference type="ARBA" id="ARBA00016301"/>
    </source>
</evidence>
<dbReference type="STRING" id="195883.A0A482XEF2"/>
<dbReference type="InterPro" id="IPR050559">
    <property type="entry name" value="P-Pant_transferase_sf"/>
</dbReference>
<dbReference type="PANTHER" id="PTHR12215:SF10">
    <property type="entry name" value="L-AMINOADIPATE-SEMIALDEHYDE DEHYDROGENASE-PHOSPHOPANTETHEINYL TRANSFERASE"/>
    <property type="match status" value="1"/>
</dbReference>
<dbReference type="PANTHER" id="PTHR12215">
    <property type="entry name" value="PHOSPHOPANTETHEINE TRANSFERASE"/>
    <property type="match status" value="1"/>
</dbReference>
<gene>
    <name evidence="10" type="ORF">LSTR_LSTR015888</name>
</gene>
<dbReference type="AlphaFoldDB" id="A0A482XEF2"/>
<evidence type="ECO:0000256" key="5">
    <source>
        <dbReference type="ARBA" id="ARBA00030484"/>
    </source>
</evidence>
<protein>
    <recommendedName>
        <fullName evidence="3">L-aminoadipate-semialdehyde dehydrogenase-phosphopantetheinyl transferase</fullName>
        <ecNumber evidence="2">2.7.8.7</ecNumber>
    </recommendedName>
    <alternativeName>
        <fullName evidence="5">4'-phosphopantetheinyl transferase</fullName>
    </alternativeName>
    <alternativeName>
        <fullName evidence="6">Alpha-aminoadipic semialdehyde dehydrogenase-phosphopantetheinyl transferase</fullName>
    </alternativeName>
</protein>
<dbReference type="InParanoid" id="A0A482XEF2"/>
<dbReference type="Pfam" id="PF01648">
    <property type="entry name" value="ACPS"/>
    <property type="match status" value="1"/>
</dbReference>
<comment type="catalytic activity">
    <reaction evidence="7">
        <text>apo-[ACP] + CoA = holo-[ACP] + adenosine 3',5'-bisphosphate + H(+)</text>
        <dbReference type="Rhea" id="RHEA:12068"/>
        <dbReference type="Rhea" id="RHEA-COMP:9685"/>
        <dbReference type="Rhea" id="RHEA-COMP:9690"/>
        <dbReference type="ChEBI" id="CHEBI:15378"/>
        <dbReference type="ChEBI" id="CHEBI:29999"/>
        <dbReference type="ChEBI" id="CHEBI:57287"/>
        <dbReference type="ChEBI" id="CHEBI:58343"/>
        <dbReference type="ChEBI" id="CHEBI:64479"/>
        <dbReference type="EC" id="2.7.8.7"/>
    </reaction>
    <physiologicalReaction direction="left-to-right" evidence="7">
        <dbReference type="Rhea" id="RHEA:12069"/>
    </physiologicalReaction>
</comment>
<dbReference type="SUPFAM" id="SSF56214">
    <property type="entry name" value="4'-phosphopantetheinyl transferase"/>
    <property type="match status" value="1"/>
</dbReference>
<comment type="caution">
    <text evidence="10">The sequence shown here is derived from an EMBL/GenBank/DDBJ whole genome shotgun (WGS) entry which is preliminary data.</text>
</comment>
<evidence type="ECO:0000256" key="7">
    <source>
        <dbReference type="ARBA" id="ARBA00048641"/>
    </source>
</evidence>
<dbReference type="GO" id="GO:0000287">
    <property type="term" value="F:magnesium ion binding"/>
    <property type="evidence" value="ECO:0007669"/>
    <property type="project" value="InterPro"/>
</dbReference>
<dbReference type="FunFam" id="3.90.470.20:FF:000003">
    <property type="entry name" value="L-aminoadipate-semialdehyde dehydrogenase-phosphopantetheinyl transferase"/>
    <property type="match status" value="1"/>
</dbReference>
<evidence type="ECO:0000313" key="11">
    <source>
        <dbReference type="Proteomes" id="UP000291343"/>
    </source>
</evidence>
<dbReference type="GO" id="GO:0005829">
    <property type="term" value="C:cytosol"/>
    <property type="evidence" value="ECO:0007669"/>
    <property type="project" value="TreeGrafter"/>
</dbReference>
<evidence type="ECO:0000256" key="6">
    <source>
        <dbReference type="ARBA" id="ARBA00033443"/>
    </source>
</evidence>
<dbReference type="Gene3D" id="3.90.470.20">
    <property type="entry name" value="4'-phosphopantetheinyl transferase domain"/>
    <property type="match status" value="1"/>
</dbReference>
<evidence type="ECO:0000256" key="4">
    <source>
        <dbReference type="ARBA" id="ARBA00022679"/>
    </source>
</evidence>
<evidence type="ECO:0000256" key="2">
    <source>
        <dbReference type="ARBA" id="ARBA00013172"/>
    </source>
</evidence>
<comment type="catalytic activity">
    <reaction evidence="8">
        <text>apo-[ACP] + acetyl-CoA = acetyl-[ACP] + adenosine 3',5'-bisphosphate + H(+)</text>
        <dbReference type="Rhea" id="RHEA:46564"/>
        <dbReference type="Rhea" id="RHEA-COMP:9621"/>
        <dbReference type="Rhea" id="RHEA-COMP:9690"/>
        <dbReference type="ChEBI" id="CHEBI:15378"/>
        <dbReference type="ChEBI" id="CHEBI:29999"/>
        <dbReference type="ChEBI" id="CHEBI:57288"/>
        <dbReference type="ChEBI" id="CHEBI:58343"/>
        <dbReference type="ChEBI" id="CHEBI:78446"/>
    </reaction>
    <physiologicalReaction direction="left-to-right" evidence="8">
        <dbReference type="Rhea" id="RHEA:46565"/>
    </physiologicalReaction>
</comment>
<feature type="domain" description="4'-phosphopantetheinyl transferase" evidence="9">
    <location>
        <begin position="2"/>
        <end position="97"/>
    </location>
</feature>
<keyword evidence="4" id="KW-0808">Transferase</keyword>
<dbReference type="GO" id="GO:0019878">
    <property type="term" value="P:lysine biosynthetic process via aminoadipic acid"/>
    <property type="evidence" value="ECO:0007669"/>
    <property type="project" value="TreeGrafter"/>
</dbReference>
<evidence type="ECO:0000313" key="10">
    <source>
        <dbReference type="EMBL" id="RZF44103.1"/>
    </source>
</evidence>
<keyword evidence="11" id="KW-1185">Reference proteome</keyword>
<evidence type="ECO:0000256" key="8">
    <source>
        <dbReference type="ARBA" id="ARBA00048794"/>
    </source>
</evidence>
<dbReference type="EMBL" id="QKKF02011389">
    <property type="protein sequence ID" value="RZF44103.1"/>
    <property type="molecule type" value="Genomic_DNA"/>
</dbReference>
<dbReference type="OrthoDB" id="26719at2759"/>
<name>A0A482XEF2_LAOST</name>
<evidence type="ECO:0000256" key="1">
    <source>
        <dbReference type="ARBA" id="ARBA00006195"/>
    </source>
</evidence>
<sequence>MERQLAVNEWSVIKSQPTERKQWELFYRFWCLKESYVKAIGVGITVSLRDIVFKLDEKVPNTQKFITGTKVFVKGVEQFDWVFEEILIDDDHCAAVAVNVSPENYSNLSSVDRFQFLNVEELTSQLESLSDPDLDYGRSFSAKPDKP</sequence>
<evidence type="ECO:0000259" key="9">
    <source>
        <dbReference type="Pfam" id="PF01648"/>
    </source>
</evidence>
<dbReference type="SMR" id="A0A482XEF2"/>